<evidence type="ECO:0000256" key="2">
    <source>
        <dbReference type="SAM" id="MobiDB-lite"/>
    </source>
</evidence>
<accession>A0A919B2P0</accession>
<feature type="domain" description="Gp28/Gp37-like" evidence="3">
    <location>
        <begin position="47"/>
        <end position="378"/>
    </location>
</feature>
<evidence type="ECO:0000256" key="1">
    <source>
        <dbReference type="SAM" id="Coils"/>
    </source>
</evidence>
<dbReference type="Proteomes" id="UP000638313">
    <property type="component" value="Unassembled WGS sequence"/>
</dbReference>
<evidence type="ECO:0000313" key="4">
    <source>
        <dbReference type="EMBL" id="GHF38654.1"/>
    </source>
</evidence>
<organism evidence="4 5">
    <name type="scientific">Streptomyces mashuensis</name>
    <dbReference type="NCBI Taxonomy" id="33904"/>
    <lineage>
        <taxon>Bacteria</taxon>
        <taxon>Bacillati</taxon>
        <taxon>Actinomycetota</taxon>
        <taxon>Actinomycetes</taxon>
        <taxon>Kitasatosporales</taxon>
        <taxon>Streptomycetaceae</taxon>
        <taxon>Streptomyces</taxon>
    </lineage>
</organism>
<comment type="caution">
    <text evidence="4">The sequence shown here is derived from an EMBL/GenBank/DDBJ whole genome shotgun (WGS) entry which is preliminary data.</text>
</comment>
<gene>
    <name evidence="4" type="ORF">GCM10010218_19810</name>
</gene>
<sequence>MYVGGKCDNKIAYGYLAFPGVTGSGTDRMSPLPVSEQWRGQDSRPAGGPAGQALWVECDMAVGNRALPDRRVEGVDVGSNPKIGGDVGGTLRYDTLGTTFEKWCQDKNVGYRFLWNPARKKIELTVFEPRDLSRHIRFSKELGNLREVVWTLTAPRVTRAIVACQGQGAERYLYQQVDSEGEQQWGLVAEQFVDRRDIPLKTNAQGEPELVLRKNSDGSEEMGTGPDGAEWTPALAAAKKAVADAQKQAADADAAAEKAKTDAEKLKAAQLKAAATAAVTAAAVNLMNATTDAKKVMLTHFVKTVKDAAAAALKEGEKAGNFQIYPIDTEQIRFGVDYFVGDKITVMVDGQEYSDIVREVTITVEDGGRTQSVTPKVGQQGMGDPLNLYRTVFEMREKLRKLESRM</sequence>
<dbReference type="Pfam" id="PF14594">
    <property type="entry name" value="Sipho_Gp37"/>
    <property type="match status" value="1"/>
</dbReference>
<dbReference type="InterPro" id="IPR029432">
    <property type="entry name" value="Gp28/Gp37-like_dom"/>
</dbReference>
<dbReference type="AlphaFoldDB" id="A0A919B2P0"/>
<evidence type="ECO:0000313" key="5">
    <source>
        <dbReference type="Proteomes" id="UP000638313"/>
    </source>
</evidence>
<feature type="region of interest" description="Disordered" evidence="2">
    <location>
        <begin position="28"/>
        <end position="48"/>
    </location>
</feature>
<protein>
    <recommendedName>
        <fullName evidence="3">Gp28/Gp37-like domain-containing protein</fullName>
    </recommendedName>
</protein>
<name>A0A919B2P0_9ACTN</name>
<dbReference type="EMBL" id="BNBD01000003">
    <property type="protein sequence ID" value="GHF38654.1"/>
    <property type="molecule type" value="Genomic_DNA"/>
</dbReference>
<feature type="coiled-coil region" evidence="1">
    <location>
        <begin position="235"/>
        <end position="269"/>
    </location>
</feature>
<feature type="region of interest" description="Disordered" evidence="2">
    <location>
        <begin position="204"/>
        <end position="226"/>
    </location>
</feature>
<keyword evidence="5" id="KW-1185">Reference proteome</keyword>
<keyword evidence="1" id="KW-0175">Coiled coil</keyword>
<reference evidence="4" key="1">
    <citation type="journal article" date="2014" name="Int. J. Syst. Evol. Microbiol.">
        <title>Complete genome sequence of Corynebacterium casei LMG S-19264T (=DSM 44701T), isolated from a smear-ripened cheese.</title>
        <authorList>
            <consortium name="US DOE Joint Genome Institute (JGI-PGF)"/>
            <person name="Walter F."/>
            <person name="Albersmeier A."/>
            <person name="Kalinowski J."/>
            <person name="Ruckert C."/>
        </authorList>
    </citation>
    <scope>NUCLEOTIDE SEQUENCE</scope>
    <source>
        <strain evidence="4">JCM 4059</strain>
    </source>
</reference>
<evidence type="ECO:0000259" key="3">
    <source>
        <dbReference type="Pfam" id="PF14594"/>
    </source>
</evidence>
<proteinExistence type="predicted"/>
<reference evidence="4" key="2">
    <citation type="submission" date="2020-09" db="EMBL/GenBank/DDBJ databases">
        <authorList>
            <person name="Sun Q."/>
            <person name="Ohkuma M."/>
        </authorList>
    </citation>
    <scope>NUCLEOTIDE SEQUENCE</scope>
    <source>
        <strain evidence="4">JCM 4059</strain>
    </source>
</reference>